<sequence length="239" mass="26746">MPSHFEAIGVKINSMEEMEELFSKCLEHGTEINTEYGMYYFWDMGNGAELWGQLDSDNEAGLNPHFSGSSSFKAILEREIKDEERPAMDGSLHCQSVEGQYPFAVDIPDMKVRKVEFPKTCSIQLSAFAHNVDIYESEEDYNKKNTSEPKFATEHFIPTGLFTDDGQTATAHAMFGGIIKTAEKRKNSVTGLDFYYALVKTLGGEIDVVISPDLIKDGIVLQKDYILSGHFWLSAKISG</sequence>
<dbReference type="STRING" id="526218.Sterm_3790"/>
<proteinExistence type="predicted"/>
<gene>
    <name evidence="1" type="ordered locus">Sterm_3790</name>
</gene>
<dbReference type="RefSeq" id="WP_012863204.1">
    <property type="nucleotide sequence ID" value="NC_013517.1"/>
</dbReference>
<dbReference type="AlphaFoldDB" id="D1AFZ8"/>
<dbReference type="KEGG" id="str:Sterm_3790"/>
<dbReference type="eggNOG" id="ENOG5032T83">
    <property type="taxonomic scope" value="Bacteria"/>
</dbReference>
<evidence type="ECO:0000313" key="2">
    <source>
        <dbReference type="Proteomes" id="UP000000845"/>
    </source>
</evidence>
<protein>
    <submittedName>
        <fullName evidence="1">Uncharacterized protein</fullName>
    </submittedName>
</protein>
<evidence type="ECO:0000313" key="1">
    <source>
        <dbReference type="EMBL" id="ACZ10624.1"/>
    </source>
</evidence>
<dbReference type="HOGENOM" id="CLU_091623_0_0_0"/>
<organism evidence="1 2">
    <name type="scientific">Sebaldella termitidis (strain ATCC 33386 / NCTC 11300)</name>
    <dbReference type="NCBI Taxonomy" id="526218"/>
    <lineage>
        <taxon>Bacteria</taxon>
        <taxon>Fusobacteriati</taxon>
        <taxon>Fusobacteriota</taxon>
        <taxon>Fusobacteriia</taxon>
        <taxon>Fusobacteriales</taxon>
        <taxon>Leptotrichiaceae</taxon>
        <taxon>Sebaldella</taxon>
    </lineage>
</organism>
<reference evidence="1 2" key="2">
    <citation type="journal article" date="2010" name="Stand. Genomic Sci.">
        <title>Complete genome sequence of Sebaldella termitidis type strain (NCTC 11300).</title>
        <authorList>
            <person name="Harmon-Smith M."/>
            <person name="Celia L."/>
            <person name="Chertkov O."/>
            <person name="Lapidus A."/>
            <person name="Copeland A."/>
            <person name="Glavina Del Rio T."/>
            <person name="Nolan M."/>
            <person name="Lucas S."/>
            <person name="Tice H."/>
            <person name="Cheng J.F."/>
            <person name="Han C."/>
            <person name="Detter J.C."/>
            <person name="Bruce D."/>
            <person name="Goodwin L."/>
            <person name="Pitluck S."/>
            <person name="Pati A."/>
            <person name="Liolios K."/>
            <person name="Ivanova N."/>
            <person name="Mavromatis K."/>
            <person name="Mikhailova N."/>
            <person name="Chen A."/>
            <person name="Palaniappan K."/>
            <person name="Land M."/>
            <person name="Hauser L."/>
            <person name="Chang Y.J."/>
            <person name="Jeffries C.D."/>
            <person name="Brettin T."/>
            <person name="Goker M."/>
            <person name="Beck B."/>
            <person name="Bristow J."/>
            <person name="Eisen J.A."/>
            <person name="Markowitz V."/>
            <person name="Hugenholtz P."/>
            <person name="Kyrpides N.C."/>
            <person name="Klenk H.P."/>
            <person name="Chen F."/>
        </authorList>
    </citation>
    <scope>NUCLEOTIDE SEQUENCE [LARGE SCALE GENOMIC DNA]</scope>
    <source>
        <strain evidence="2">ATCC 33386 / NCTC 11300</strain>
    </source>
</reference>
<dbReference type="EMBL" id="CP001739">
    <property type="protein sequence ID" value="ACZ10624.1"/>
    <property type="molecule type" value="Genomic_DNA"/>
</dbReference>
<accession>D1AFZ8</accession>
<dbReference type="Proteomes" id="UP000000845">
    <property type="component" value="Chromosome"/>
</dbReference>
<name>D1AFZ8_SEBTE</name>
<keyword evidence="2" id="KW-1185">Reference proteome</keyword>
<reference evidence="2" key="1">
    <citation type="submission" date="2009-09" db="EMBL/GenBank/DDBJ databases">
        <title>The complete chromosome of Sebaldella termitidis ATCC 33386.</title>
        <authorList>
            <consortium name="US DOE Joint Genome Institute (JGI-PGF)"/>
            <person name="Lucas S."/>
            <person name="Copeland A."/>
            <person name="Lapidus A."/>
            <person name="Glavina del Rio T."/>
            <person name="Dalin E."/>
            <person name="Tice H."/>
            <person name="Bruce D."/>
            <person name="Goodwin L."/>
            <person name="Pitluck S."/>
            <person name="Kyrpides N."/>
            <person name="Mavromatis K."/>
            <person name="Ivanova N."/>
            <person name="Mikhailova N."/>
            <person name="Sims D."/>
            <person name="Meincke L."/>
            <person name="Brettin T."/>
            <person name="Detter J.C."/>
            <person name="Han C."/>
            <person name="Larimer F."/>
            <person name="Land M."/>
            <person name="Hauser L."/>
            <person name="Markowitz V."/>
            <person name="Cheng J.F."/>
            <person name="Hugenholtz P."/>
            <person name="Woyke T."/>
            <person name="Wu D."/>
            <person name="Eisen J.A."/>
        </authorList>
    </citation>
    <scope>NUCLEOTIDE SEQUENCE [LARGE SCALE GENOMIC DNA]</scope>
    <source>
        <strain evidence="2">ATCC 33386 / NCTC 11300</strain>
    </source>
</reference>